<evidence type="ECO:0000313" key="1">
    <source>
        <dbReference type="EMBL" id="KKZ15227.1"/>
    </source>
</evidence>
<accession>A0A6N3X9Y7</accession>
<evidence type="ECO:0000313" key="2">
    <source>
        <dbReference type="Proteomes" id="UP000035054"/>
    </source>
</evidence>
<sequence>MPSPHEQSVPILSFPHKRESMVQHLATPTVSPGIFPDIQWAGPPQCFRARGLGLLDSGLIDGFPLARE</sequence>
<gene>
    <name evidence="1" type="ORF">TH68_01525</name>
</gene>
<name>A0A6N3X9Y7_9SYNE</name>
<dbReference type="AlphaFoldDB" id="A0A6N3X9Y7"/>
<reference evidence="1 2" key="1">
    <citation type="submission" date="2015-01" db="EMBL/GenBank/DDBJ databases">
        <title>Lifestyle Evolution in Cyanobacterial Symbionts of Sponges.</title>
        <authorList>
            <person name="Burgsdorf I."/>
            <person name="Slaby B.M."/>
            <person name="Handley K.M."/>
            <person name="Haber M."/>
            <person name="Blom J."/>
            <person name="Marshall C.W."/>
            <person name="Gilbert J.A."/>
            <person name="Hentschel U."/>
            <person name="Steindler L."/>
        </authorList>
    </citation>
    <scope>NUCLEOTIDE SEQUENCE [LARGE SCALE GENOMIC DNA]</scope>
    <source>
        <strain evidence="1">142</strain>
    </source>
</reference>
<protein>
    <submittedName>
        <fullName evidence="1">Uncharacterized protein</fullName>
    </submittedName>
</protein>
<organism evidence="1 2">
    <name type="scientific">Candidatus Synechococcus spongiarum 142</name>
    <dbReference type="NCBI Taxonomy" id="1608213"/>
    <lineage>
        <taxon>Bacteria</taxon>
        <taxon>Bacillati</taxon>
        <taxon>Cyanobacteriota</taxon>
        <taxon>Cyanophyceae</taxon>
        <taxon>Synechococcales</taxon>
        <taxon>Synechococcaceae</taxon>
        <taxon>Synechococcus</taxon>
    </lineage>
</organism>
<dbReference type="Proteomes" id="UP000035054">
    <property type="component" value="Unassembled WGS sequence"/>
</dbReference>
<proteinExistence type="predicted"/>
<comment type="caution">
    <text evidence="1">The sequence shown here is derived from an EMBL/GenBank/DDBJ whole genome shotgun (WGS) entry which is preliminary data.</text>
</comment>
<dbReference type="EMBL" id="JXUO01000045">
    <property type="protein sequence ID" value="KKZ15227.1"/>
    <property type="molecule type" value="Genomic_DNA"/>
</dbReference>